<feature type="transmembrane region" description="Helical" evidence="11">
    <location>
        <begin position="69"/>
        <end position="90"/>
    </location>
</feature>
<comment type="subcellular location">
    <subcellularLocation>
        <location evidence="1">Cell membrane</location>
        <topology evidence="1">Multi-pass membrane protein</topology>
    </subcellularLocation>
</comment>
<evidence type="ECO:0008006" key="14">
    <source>
        <dbReference type="Google" id="ProtNLM"/>
    </source>
</evidence>
<evidence type="ECO:0000256" key="11">
    <source>
        <dbReference type="SAM" id="Phobius"/>
    </source>
</evidence>
<keyword evidence="13" id="KW-1185">Reference proteome</keyword>
<evidence type="ECO:0000256" key="3">
    <source>
        <dbReference type="ARBA" id="ARBA00022448"/>
    </source>
</evidence>
<evidence type="ECO:0000313" key="12">
    <source>
        <dbReference type="EMBL" id="KAG5845511.1"/>
    </source>
</evidence>
<keyword evidence="3" id="KW-0813">Transport</keyword>
<feature type="transmembrane region" description="Helical" evidence="11">
    <location>
        <begin position="204"/>
        <end position="223"/>
    </location>
</feature>
<keyword evidence="4" id="KW-1003">Cell membrane</keyword>
<evidence type="ECO:0000256" key="1">
    <source>
        <dbReference type="ARBA" id="ARBA00004651"/>
    </source>
</evidence>
<evidence type="ECO:0000256" key="9">
    <source>
        <dbReference type="ARBA" id="ARBA00023136"/>
    </source>
</evidence>
<dbReference type="InterPro" id="IPR004878">
    <property type="entry name" value="Otopetrin"/>
</dbReference>
<dbReference type="PANTHER" id="PTHR21522">
    <property type="entry name" value="PROTON CHANNEL OTOP"/>
    <property type="match status" value="1"/>
</dbReference>
<feature type="transmembrane region" description="Helical" evidence="11">
    <location>
        <begin position="136"/>
        <end position="159"/>
    </location>
</feature>
<proteinExistence type="inferred from homology"/>
<evidence type="ECO:0000313" key="13">
    <source>
        <dbReference type="Proteomes" id="UP001044222"/>
    </source>
</evidence>
<evidence type="ECO:0000256" key="4">
    <source>
        <dbReference type="ARBA" id="ARBA00022475"/>
    </source>
</evidence>
<dbReference type="GO" id="GO:0015252">
    <property type="term" value="F:proton channel activity"/>
    <property type="evidence" value="ECO:0007669"/>
    <property type="project" value="InterPro"/>
</dbReference>
<dbReference type="Pfam" id="PF03189">
    <property type="entry name" value="Otopetrin"/>
    <property type="match status" value="3"/>
</dbReference>
<dbReference type="EMBL" id="JAFIRN010000007">
    <property type="protein sequence ID" value="KAG5845511.1"/>
    <property type="molecule type" value="Genomic_DNA"/>
</dbReference>
<name>A0A9D3MC97_ANGAN</name>
<keyword evidence="7 11" id="KW-1133">Transmembrane helix</keyword>
<feature type="transmembrane region" description="Helical" evidence="11">
    <location>
        <begin position="393"/>
        <end position="414"/>
    </location>
</feature>
<keyword evidence="8" id="KW-0406">Ion transport</keyword>
<reference evidence="12" key="1">
    <citation type="submission" date="2021-01" db="EMBL/GenBank/DDBJ databases">
        <title>A chromosome-scale assembly of European eel, Anguilla anguilla.</title>
        <authorList>
            <person name="Henkel C."/>
            <person name="Jong-Raadsen S.A."/>
            <person name="Dufour S."/>
            <person name="Weltzien F.-A."/>
            <person name="Palstra A.P."/>
            <person name="Pelster B."/>
            <person name="Spaink H.P."/>
            <person name="Van Den Thillart G.E."/>
            <person name="Jansen H."/>
            <person name="Zahm M."/>
            <person name="Klopp C."/>
            <person name="Cedric C."/>
            <person name="Louis A."/>
            <person name="Berthelot C."/>
            <person name="Parey E."/>
            <person name="Roest Crollius H."/>
            <person name="Montfort J."/>
            <person name="Robinson-Rechavi M."/>
            <person name="Bucao C."/>
            <person name="Bouchez O."/>
            <person name="Gislard M."/>
            <person name="Lluch J."/>
            <person name="Milhes M."/>
            <person name="Lampietro C."/>
            <person name="Lopez Roques C."/>
            <person name="Donnadieu C."/>
            <person name="Braasch I."/>
            <person name="Desvignes T."/>
            <person name="Postlethwait J."/>
            <person name="Bobe J."/>
            <person name="Guiguen Y."/>
            <person name="Dirks R."/>
        </authorList>
    </citation>
    <scope>NUCLEOTIDE SEQUENCE</scope>
    <source>
        <strain evidence="12">Tag_6206</strain>
        <tissue evidence="12">Liver</tissue>
    </source>
</reference>
<sequence>MPLLMDLDNTDLSAMVDHGGLDIMRLNKHRHSSSSSSTPEKGKTSFNRLKVGLTEDYPKKNAEILSAQYGTNLLLFGAALILAVSSGSQVVREEHLLSFITTIMIVQLLWMLWYSVRRDRRKRRLSEKDAHGATRWLRGGITVLALLSLIMDAFLIGRYVGYKACASAAQAVYPVVHTVHTISQVYFLWFHIKDVVKTFETIERFGVIHAVFTNLLLWATGIMSESEHFMNAYRERHGTLNHTGVEHILECNCNTSACSMFANSLYYLHPFNIEFHILVSAMLFVMWKNIGRTIEPRHNKKRSVTNNAGLVLGPILGLVALTGTITVLVVYTVKLREAAVSQGGSENTMFYCHGIVMLACMCTAGTLGLVLYRMDNRPLDASKIPSRKLDTELLFGASMGSWLMSWCSMVAVVARGAPGYSWTGFLYSLLLILEKYIQNLFIIESLYRKHEVEPLSAPEVFAVPTPTHDLPCNGIVNRAYENQDGACENGRVQGCPPEHPAFPLSVPVTLSRKRQILKNIAIFLFLCNISLWLLPAFGCRPQYDNGSEQETFGSAIWTMVLNFAMPLNLFYRMHSVASLFEVFQKV</sequence>
<comment type="caution">
    <text evidence="12">The sequence shown here is derived from an EMBL/GenBank/DDBJ whole genome shotgun (WGS) entry which is preliminary data.</text>
</comment>
<dbReference type="PANTHER" id="PTHR21522:SF19">
    <property type="entry name" value="PROTON CHANNEL OTOP1"/>
    <property type="match status" value="1"/>
</dbReference>
<dbReference type="GO" id="GO:0042472">
    <property type="term" value="P:inner ear morphogenesis"/>
    <property type="evidence" value="ECO:0007669"/>
    <property type="project" value="TreeGrafter"/>
</dbReference>
<evidence type="ECO:0000256" key="10">
    <source>
        <dbReference type="ARBA" id="ARBA00023303"/>
    </source>
</evidence>
<feature type="transmembrane region" description="Helical" evidence="11">
    <location>
        <begin position="554"/>
        <end position="571"/>
    </location>
</feature>
<feature type="transmembrane region" description="Helical" evidence="11">
    <location>
        <begin position="308"/>
        <end position="333"/>
    </location>
</feature>
<feature type="transmembrane region" description="Helical" evidence="11">
    <location>
        <begin position="516"/>
        <end position="534"/>
    </location>
</feature>
<keyword evidence="10" id="KW-0407">Ion channel</keyword>
<feature type="transmembrane region" description="Helical" evidence="11">
    <location>
        <begin position="96"/>
        <end position="116"/>
    </location>
</feature>
<keyword evidence="9 11" id="KW-0472">Membrane</keyword>
<dbReference type="GO" id="GO:0005886">
    <property type="term" value="C:plasma membrane"/>
    <property type="evidence" value="ECO:0007669"/>
    <property type="project" value="UniProtKB-SubCell"/>
</dbReference>
<accession>A0A9D3MC97</accession>
<dbReference type="AlphaFoldDB" id="A0A9D3MC97"/>
<evidence type="ECO:0000256" key="7">
    <source>
        <dbReference type="ARBA" id="ARBA00022989"/>
    </source>
</evidence>
<gene>
    <name evidence="12" type="ORF">ANANG_G00139920</name>
</gene>
<protein>
    <recommendedName>
        <fullName evidence="14">Otopetrin 1</fullName>
    </recommendedName>
</protein>
<evidence type="ECO:0000256" key="5">
    <source>
        <dbReference type="ARBA" id="ARBA00022692"/>
    </source>
</evidence>
<feature type="transmembrane region" description="Helical" evidence="11">
    <location>
        <begin position="420"/>
        <end position="437"/>
    </location>
</feature>
<dbReference type="Proteomes" id="UP001044222">
    <property type="component" value="Chromosome 7"/>
</dbReference>
<keyword evidence="5 11" id="KW-0812">Transmembrane</keyword>
<comment type="similarity">
    <text evidence="2">Belongs to the otopetrin family.</text>
</comment>
<feature type="transmembrane region" description="Helical" evidence="11">
    <location>
        <begin position="266"/>
        <end position="287"/>
    </location>
</feature>
<feature type="transmembrane region" description="Helical" evidence="11">
    <location>
        <begin position="171"/>
        <end position="192"/>
    </location>
</feature>
<organism evidence="12 13">
    <name type="scientific">Anguilla anguilla</name>
    <name type="common">European freshwater eel</name>
    <name type="synonym">Muraena anguilla</name>
    <dbReference type="NCBI Taxonomy" id="7936"/>
    <lineage>
        <taxon>Eukaryota</taxon>
        <taxon>Metazoa</taxon>
        <taxon>Chordata</taxon>
        <taxon>Craniata</taxon>
        <taxon>Vertebrata</taxon>
        <taxon>Euteleostomi</taxon>
        <taxon>Actinopterygii</taxon>
        <taxon>Neopterygii</taxon>
        <taxon>Teleostei</taxon>
        <taxon>Anguilliformes</taxon>
        <taxon>Anguillidae</taxon>
        <taxon>Anguilla</taxon>
    </lineage>
</organism>
<evidence type="ECO:0000256" key="8">
    <source>
        <dbReference type="ARBA" id="ARBA00023065"/>
    </source>
</evidence>
<evidence type="ECO:0000256" key="6">
    <source>
        <dbReference type="ARBA" id="ARBA00022781"/>
    </source>
</evidence>
<keyword evidence="6" id="KW-0375">Hydrogen ion transport</keyword>
<evidence type="ECO:0000256" key="2">
    <source>
        <dbReference type="ARBA" id="ARBA00006513"/>
    </source>
</evidence>
<feature type="transmembrane region" description="Helical" evidence="11">
    <location>
        <begin position="348"/>
        <end position="372"/>
    </location>
</feature>